<dbReference type="AlphaFoldDB" id="A0A4Z2IK54"/>
<feature type="compositionally biased region" description="Acidic residues" evidence="1">
    <location>
        <begin position="46"/>
        <end position="56"/>
    </location>
</feature>
<organism evidence="2 3">
    <name type="scientific">Liparis tanakae</name>
    <name type="common">Tanaka's snailfish</name>
    <dbReference type="NCBI Taxonomy" id="230148"/>
    <lineage>
        <taxon>Eukaryota</taxon>
        <taxon>Metazoa</taxon>
        <taxon>Chordata</taxon>
        <taxon>Craniata</taxon>
        <taxon>Vertebrata</taxon>
        <taxon>Euteleostomi</taxon>
        <taxon>Actinopterygii</taxon>
        <taxon>Neopterygii</taxon>
        <taxon>Teleostei</taxon>
        <taxon>Neoteleostei</taxon>
        <taxon>Acanthomorphata</taxon>
        <taxon>Eupercaria</taxon>
        <taxon>Perciformes</taxon>
        <taxon>Cottioidei</taxon>
        <taxon>Cottales</taxon>
        <taxon>Liparidae</taxon>
        <taxon>Liparis</taxon>
    </lineage>
</organism>
<dbReference type="EMBL" id="SRLO01000076">
    <property type="protein sequence ID" value="TNN78141.1"/>
    <property type="molecule type" value="Genomic_DNA"/>
</dbReference>
<gene>
    <name evidence="2" type="ORF">EYF80_011646</name>
</gene>
<evidence type="ECO:0000313" key="2">
    <source>
        <dbReference type="EMBL" id="TNN78141.1"/>
    </source>
</evidence>
<name>A0A4Z2IK54_9TELE</name>
<evidence type="ECO:0000256" key="1">
    <source>
        <dbReference type="SAM" id="MobiDB-lite"/>
    </source>
</evidence>
<evidence type="ECO:0000313" key="3">
    <source>
        <dbReference type="Proteomes" id="UP000314294"/>
    </source>
</evidence>
<dbReference type="Proteomes" id="UP000314294">
    <property type="component" value="Unassembled WGS sequence"/>
</dbReference>
<keyword evidence="3" id="KW-1185">Reference proteome</keyword>
<accession>A0A4Z2IK54</accession>
<reference evidence="2 3" key="1">
    <citation type="submission" date="2019-03" db="EMBL/GenBank/DDBJ databases">
        <title>First draft genome of Liparis tanakae, snailfish: a comprehensive survey of snailfish specific genes.</title>
        <authorList>
            <person name="Kim W."/>
            <person name="Song I."/>
            <person name="Jeong J.-H."/>
            <person name="Kim D."/>
            <person name="Kim S."/>
            <person name="Ryu S."/>
            <person name="Song J.Y."/>
            <person name="Lee S.K."/>
        </authorList>
    </citation>
    <scope>NUCLEOTIDE SEQUENCE [LARGE SCALE GENOMIC DNA]</scope>
    <source>
        <tissue evidence="2">Muscle</tissue>
    </source>
</reference>
<sequence>MRLISTGSVGWCAISSALLRRLLVPGSESLRLLLEHRFAASSETRDSDDDADDEDHSQDGSNHPYQTIACIEGLGPVHIDYNVWGQPAAPKRRLRAMREWLSTRKRIEKYPGGGVELGQDEEDVLLPRLQSSVLKAPVVQLVPEGEERRSCSHHATHLQRAEFSKSKKTTARISEKVTTCETPSYLTGERDSSDGRTMVTVVSVSRVWSISGRRMTIGGEVLAEMRWRRPPMFPSGAVILKS</sequence>
<proteinExistence type="predicted"/>
<protein>
    <submittedName>
        <fullName evidence="2">Uncharacterized protein</fullName>
    </submittedName>
</protein>
<comment type="caution">
    <text evidence="2">The sequence shown here is derived from an EMBL/GenBank/DDBJ whole genome shotgun (WGS) entry which is preliminary data.</text>
</comment>
<feature type="region of interest" description="Disordered" evidence="1">
    <location>
        <begin position="42"/>
        <end position="64"/>
    </location>
</feature>